<evidence type="ECO:0000256" key="5">
    <source>
        <dbReference type="ARBA" id="ARBA00012806"/>
    </source>
</evidence>
<keyword evidence="13" id="KW-0503">Monooxygenase</keyword>
<evidence type="ECO:0000256" key="22">
    <source>
        <dbReference type="ARBA" id="ARBA00047338"/>
    </source>
</evidence>
<dbReference type="SUPFAM" id="SSF51905">
    <property type="entry name" value="FAD/NAD(P)-binding domain"/>
    <property type="match status" value="2"/>
</dbReference>
<organism evidence="27 28">
    <name type="scientific">Phrynosoma platyrhinos</name>
    <name type="common">Desert horned lizard</name>
    <dbReference type="NCBI Taxonomy" id="52577"/>
    <lineage>
        <taxon>Eukaryota</taxon>
        <taxon>Metazoa</taxon>
        <taxon>Chordata</taxon>
        <taxon>Craniata</taxon>
        <taxon>Vertebrata</taxon>
        <taxon>Euteleostomi</taxon>
        <taxon>Lepidosauria</taxon>
        <taxon>Squamata</taxon>
        <taxon>Bifurcata</taxon>
        <taxon>Unidentata</taxon>
        <taxon>Episquamata</taxon>
        <taxon>Toxicofera</taxon>
        <taxon>Iguania</taxon>
        <taxon>Phrynosomatidae</taxon>
        <taxon>Phrynosomatinae</taxon>
        <taxon>Phrynosoma</taxon>
    </lineage>
</organism>
<dbReference type="EC" id="1.14.13.8" evidence="6"/>
<dbReference type="Gene3D" id="3.50.50.60">
    <property type="entry name" value="FAD/NAD(P)-binding domain"/>
    <property type="match status" value="2"/>
</dbReference>
<dbReference type="InterPro" id="IPR050346">
    <property type="entry name" value="FMO-like"/>
</dbReference>
<comment type="similarity">
    <text evidence="3">Belongs to the flavin monoamine oxidase family. FIG1 subfamily.</text>
</comment>
<keyword evidence="8" id="KW-0812">Transmembrane</keyword>
<evidence type="ECO:0000256" key="10">
    <source>
        <dbReference type="ARBA" id="ARBA00022857"/>
    </source>
</evidence>
<dbReference type="Proteomes" id="UP000826234">
    <property type="component" value="Unassembled WGS sequence"/>
</dbReference>
<dbReference type="InterPro" id="IPR036188">
    <property type="entry name" value="FAD/NAD-bd_sf"/>
</dbReference>
<gene>
    <name evidence="27" type="ORF">JD844_017221</name>
</gene>
<proteinExistence type="inferred from homology"/>
<dbReference type="EC" id="1.14.13.148" evidence="17"/>
<comment type="similarity">
    <text evidence="4">Belongs to the FMO family.</text>
</comment>
<evidence type="ECO:0000256" key="20">
    <source>
        <dbReference type="ARBA" id="ARBA00034561"/>
    </source>
</evidence>
<keyword evidence="11" id="KW-1133">Transmembrane helix</keyword>
<keyword evidence="12" id="KW-0560">Oxidoreductase</keyword>
<evidence type="ECO:0000256" key="1">
    <source>
        <dbReference type="ARBA" id="ARBA00001974"/>
    </source>
</evidence>
<protein>
    <recommendedName>
        <fullName evidence="18">Flavin-containing monooxygenase 1</fullName>
        <ecNumber evidence="17">1.14.13.148</ecNumber>
        <ecNumber evidence="6">1.14.13.8</ecNumber>
        <ecNumber evidence="5">1.4.3.2</ecNumber>
    </recommendedName>
    <alternativeName>
        <fullName evidence="20">Dimethylaniline monooxygenase [N-oxide-forming] 1</fullName>
    </alternativeName>
    <alternativeName>
        <fullName evidence="16">Dimethylaniline oxidase 1</fullName>
    </alternativeName>
    <alternativeName>
        <fullName evidence="19">Trimethylamine monooxygenase</fullName>
    </alternativeName>
</protein>
<evidence type="ECO:0000256" key="21">
    <source>
        <dbReference type="ARBA" id="ARBA00045957"/>
    </source>
</evidence>
<evidence type="ECO:0000256" key="4">
    <source>
        <dbReference type="ARBA" id="ARBA00009183"/>
    </source>
</evidence>
<evidence type="ECO:0000313" key="27">
    <source>
        <dbReference type="EMBL" id="KAH0618211.1"/>
    </source>
</evidence>
<evidence type="ECO:0000256" key="2">
    <source>
        <dbReference type="ARBA" id="ARBA00004389"/>
    </source>
</evidence>
<keyword evidence="15" id="KW-0325">Glycoprotein</keyword>
<dbReference type="PRINTS" id="PR01121">
    <property type="entry name" value="FMOXYGENASE1"/>
</dbReference>
<evidence type="ECO:0000256" key="17">
    <source>
        <dbReference type="ARBA" id="ARBA00034528"/>
    </source>
</evidence>
<feature type="non-terminal residue" evidence="27">
    <location>
        <position position="1"/>
    </location>
</feature>
<evidence type="ECO:0000256" key="26">
    <source>
        <dbReference type="SAM" id="MobiDB-lite"/>
    </source>
</evidence>
<dbReference type="PANTHER" id="PTHR23023">
    <property type="entry name" value="DIMETHYLANILINE MONOOXYGENASE"/>
    <property type="match status" value="1"/>
</dbReference>
<accession>A0ABQ7SLH3</accession>
<evidence type="ECO:0000256" key="25">
    <source>
        <dbReference type="ARBA" id="ARBA00049443"/>
    </source>
</evidence>
<keyword evidence="10" id="KW-0521">NADP</keyword>
<evidence type="ECO:0000256" key="16">
    <source>
        <dbReference type="ARBA" id="ARBA00029725"/>
    </source>
</evidence>
<feature type="region of interest" description="Disordered" evidence="26">
    <location>
        <begin position="281"/>
        <end position="371"/>
    </location>
</feature>
<evidence type="ECO:0000256" key="11">
    <source>
        <dbReference type="ARBA" id="ARBA00022989"/>
    </source>
</evidence>
<evidence type="ECO:0000256" key="14">
    <source>
        <dbReference type="ARBA" id="ARBA00023136"/>
    </source>
</evidence>
<keyword evidence="28" id="KW-1185">Reference proteome</keyword>
<comment type="catalytic activity">
    <reaction evidence="23">
        <text>hypotaurine + NADPH + O2 + H(+) = taurine + NADP(+) + H2O</text>
        <dbReference type="Rhea" id="RHEA:69819"/>
        <dbReference type="ChEBI" id="CHEBI:15377"/>
        <dbReference type="ChEBI" id="CHEBI:15378"/>
        <dbReference type="ChEBI" id="CHEBI:15379"/>
        <dbReference type="ChEBI" id="CHEBI:57783"/>
        <dbReference type="ChEBI" id="CHEBI:57853"/>
        <dbReference type="ChEBI" id="CHEBI:58349"/>
        <dbReference type="ChEBI" id="CHEBI:507393"/>
        <dbReference type="EC" id="1.14.13.8"/>
    </reaction>
    <physiologicalReaction direction="left-to-right" evidence="23">
        <dbReference type="Rhea" id="RHEA:69820"/>
    </physiologicalReaction>
</comment>
<name>A0ABQ7SLH3_PHRPL</name>
<dbReference type="InterPro" id="IPR002253">
    <property type="entry name" value="Flavin_mOase_1"/>
</dbReference>
<comment type="catalytic activity">
    <reaction evidence="25">
        <text>N,N-dimethylaniline + NADPH + O2 + H(+) = N,N-dimethylaniline N-oxide + NADP(+) + H2O</text>
        <dbReference type="Rhea" id="RHEA:24468"/>
        <dbReference type="ChEBI" id="CHEBI:15377"/>
        <dbReference type="ChEBI" id="CHEBI:15378"/>
        <dbReference type="ChEBI" id="CHEBI:15379"/>
        <dbReference type="ChEBI" id="CHEBI:16269"/>
        <dbReference type="ChEBI" id="CHEBI:17735"/>
        <dbReference type="ChEBI" id="CHEBI:57783"/>
        <dbReference type="ChEBI" id="CHEBI:58349"/>
        <dbReference type="EC" id="1.14.13.8"/>
    </reaction>
    <physiologicalReaction direction="left-to-right" evidence="25">
        <dbReference type="Rhea" id="RHEA:24469"/>
    </physiologicalReaction>
</comment>
<evidence type="ECO:0000256" key="6">
    <source>
        <dbReference type="ARBA" id="ARBA00012850"/>
    </source>
</evidence>
<dbReference type="EC" id="1.4.3.2" evidence="5"/>
<evidence type="ECO:0000256" key="3">
    <source>
        <dbReference type="ARBA" id="ARBA00005465"/>
    </source>
</evidence>
<feature type="compositionally biased region" description="Basic and acidic residues" evidence="26">
    <location>
        <begin position="347"/>
        <end position="371"/>
    </location>
</feature>
<dbReference type="Pfam" id="PF00743">
    <property type="entry name" value="FMO-like"/>
    <property type="match status" value="1"/>
</dbReference>
<evidence type="ECO:0000313" key="28">
    <source>
        <dbReference type="Proteomes" id="UP000826234"/>
    </source>
</evidence>
<evidence type="ECO:0000256" key="24">
    <source>
        <dbReference type="ARBA" id="ARBA00048088"/>
    </source>
</evidence>
<keyword evidence="7" id="KW-0285">Flavoprotein</keyword>
<comment type="subcellular location">
    <subcellularLocation>
        <location evidence="2">Endoplasmic reticulum membrane</location>
        <topology evidence="2">Single-pass membrane protein</topology>
    </subcellularLocation>
</comment>
<dbReference type="InterPro" id="IPR020946">
    <property type="entry name" value="Flavin_mOase-like"/>
</dbReference>
<keyword evidence="14" id="KW-0472">Membrane</keyword>
<comment type="catalytic activity">
    <reaction evidence="22">
        <text>hypotaurine + NADH + O2 + H(+) = taurine + NAD(+) + H2O</text>
        <dbReference type="Rhea" id="RHEA:74111"/>
        <dbReference type="ChEBI" id="CHEBI:15377"/>
        <dbReference type="ChEBI" id="CHEBI:15378"/>
        <dbReference type="ChEBI" id="CHEBI:15379"/>
        <dbReference type="ChEBI" id="CHEBI:57540"/>
        <dbReference type="ChEBI" id="CHEBI:57853"/>
        <dbReference type="ChEBI" id="CHEBI:57945"/>
        <dbReference type="ChEBI" id="CHEBI:507393"/>
        <dbReference type="EC" id="1.14.13.8"/>
    </reaction>
    <physiologicalReaction direction="left-to-right" evidence="22">
        <dbReference type="Rhea" id="RHEA:74112"/>
    </physiologicalReaction>
</comment>
<comment type="caution">
    <text evidence="27">The sequence shown here is derived from an EMBL/GenBank/DDBJ whole genome shotgun (WGS) entry which is preliminary data.</text>
</comment>
<keyword evidence="9" id="KW-0274">FAD</keyword>
<evidence type="ECO:0000256" key="23">
    <source>
        <dbReference type="ARBA" id="ARBA00048041"/>
    </source>
</evidence>
<evidence type="ECO:0000256" key="9">
    <source>
        <dbReference type="ARBA" id="ARBA00022827"/>
    </source>
</evidence>
<comment type="cofactor">
    <cofactor evidence="1">
        <name>FAD</name>
        <dbReference type="ChEBI" id="CHEBI:57692"/>
    </cofactor>
</comment>
<dbReference type="EMBL" id="JAIPUX010005289">
    <property type="protein sequence ID" value="KAH0618211.1"/>
    <property type="molecule type" value="Genomic_DNA"/>
</dbReference>
<evidence type="ECO:0000256" key="8">
    <source>
        <dbReference type="ARBA" id="ARBA00022692"/>
    </source>
</evidence>
<evidence type="ECO:0000256" key="13">
    <source>
        <dbReference type="ARBA" id="ARBA00023033"/>
    </source>
</evidence>
<evidence type="ECO:0000256" key="18">
    <source>
        <dbReference type="ARBA" id="ARBA00034536"/>
    </source>
</evidence>
<sequence length="371" mass="42319">VQASDLKSSHLSIYAFFVALQVFISTRSGSWVMSRVDDKGYPWDTIFHTRFSNVIRNSLPWFLLKWVTEQKMNQWFNHENYGLVPRNRSLMKEPVFNDDLPSRILCGAVTVKPLIKEFTETSAIFEDGSVEENVDVVIFATGYSVAFPFVDKSVIEVADNRVPLYKHVFPPHLEKATLAVIGLIQPLGPIMPTSELQARWATRVFKGLSSLPSASTMMADIIKRNEKRIKCQVAERDNKLQRKPLKEKEQIQVQKMQQEVAQMWRNVLEVIQAVQHRRKVAREMTGTEHQPGASNCRMQNHQKEGLGGSPDQKGPMEPGLPPSTVTAKVRQEQAASRECSGPRWRSNQKEEISGKEQRARGPEWPHKKTNM</sequence>
<evidence type="ECO:0000256" key="12">
    <source>
        <dbReference type="ARBA" id="ARBA00023002"/>
    </source>
</evidence>
<reference evidence="27 28" key="1">
    <citation type="journal article" date="2022" name="Gigascience">
        <title>A chromosome-level genome assembly and annotation of the desert horned lizard, Phrynosoma platyrhinos, provides insight into chromosomal rearrangements among reptiles.</title>
        <authorList>
            <person name="Koochekian N."/>
            <person name="Ascanio A."/>
            <person name="Farleigh K."/>
            <person name="Card D.C."/>
            <person name="Schield D.R."/>
            <person name="Castoe T.A."/>
            <person name="Jezkova T."/>
        </authorList>
    </citation>
    <scope>NUCLEOTIDE SEQUENCE [LARGE SCALE GENOMIC DNA]</scope>
    <source>
        <strain evidence="27">NK-2021</strain>
    </source>
</reference>
<evidence type="ECO:0000256" key="19">
    <source>
        <dbReference type="ARBA" id="ARBA00034554"/>
    </source>
</evidence>
<evidence type="ECO:0000256" key="7">
    <source>
        <dbReference type="ARBA" id="ARBA00022630"/>
    </source>
</evidence>
<comment type="function">
    <text evidence="21">Broad spectrum monooxygenase that catalyzes the oxygenation of a wide variety of nitrogen- and sulfur-containing compounds including xenobiotics. Catalyzes the S-oxygenation of hypotaurine to produce taurine, an organic osmolyte involved in cell volume regulation as well as a variety of cytoprotective and developmental processes. In vitro, catalyzes the N-oxygenation of trimethylamine (TMA) to produce trimethylamine N-oxide (TMAO) and could therefore participate to the detoxification of this compound that is generated by the action of gut microbiota from dietary precursors such as choline, choline containing compounds, betaine or L-carnitine.</text>
</comment>
<comment type="catalytic activity">
    <reaction evidence="24">
        <text>trimethylamine + NADPH + O2 = trimethylamine N-oxide + NADP(+) + H2O</text>
        <dbReference type="Rhea" id="RHEA:31979"/>
        <dbReference type="ChEBI" id="CHEBI:15377"/>
        <dbReference type="ChEBI" id="CHEBI:15379"/>
        <dbReference type="ChEBI" id="CHEBI:15724"/>
        <dbReference type="ChEBI" id="CHEBI:57783"/>
        <dbReference type="ChEBI" id="CHEBI:58349"/>
        <dbReference type="ChEBI" id="CHEBI:58389"/>
        <dbReference type="EC" id="1.14.13.148"/>
    </reaction>
    <physiologicalReaction direction="left-to-right" evidence="24">
        <dbReference type="Rhea" id="RHEA:31980"/>
    </physiologicalReaction>
</comment>
<evidence type="ECO:0000256" key="15">
    <source>
        <dbReference type="ARBA" id="ARBA00023180"/>
    </source>
</evidence>
<dbReference type="PRINTS" id="PR00370">
    <property type="entry name" value="FMOXYGENASE"/>
</dbReference>
<dbReference type="InterPro" id="IPR000960">
    <property type="entry name" value="Flavin_mOase"/>
</dbReference>